<evidence type="ECO:0000256" key="1">
    <source>
        <dbReference type="SAM" id="Coils"/>
    </source>
</evidence>
<gene>
    <name evidence="2" type="ORF">PIB30_050942</name>
</gene>
<comment type="caution">
    <text evidence="2">The sequence shown here is derived from an EMBL/GenBank/DDBJ whole genome shotgun (WGS) entry which is preliminary data.</text>
</comment>
<sequence length="462" mass="53603">MEKACKTEISQRSKNEKQRKGTIVIGIEQTRIFWKDEFNIHNFHVEDFFQAIGNLTSRASKRYRCVIYVRLHGVTCDHTYWSDVQVMFSRPRGGTGIPLGRTVARATLNFEEQFRYHFHNWFGFCYNEPLVLNDKEFRTDLDYDTGVSLSSNGAVAEELKDERKELRENQRRIKAQVTTLQLSVLRFVIQSANSNFNNFSIASQPLNSEDFPSQALSIPRGRIPTLFLCTNQEGREDALLNEDNVKSVYHEDMHECLEEVEEENEALEVEDVDQEVEDKDKEPKGMEIVYSASSEATPSKLPSKLQFEWVNFSNLNFIGPLHYALLETDDQLRALYGVLGKQEIDSVGLDESRFFTCGKSESESYSGHLNKLHNNRAKVGAFSLRKYLGPWQFQEKLVDSQGDGWTNQVWDPGKSYKNQHFWGVITCIGAFRDLLNMNWDPIENMKFKHWWGFKDEFKHKPP</sequence>
<name>A0ABU6UH50_9FABA</name>
<keyword evidence="3" id="KW-1185">Reference proteome</keyword>
<feature type="coiled-coil region" evidence="1">
    <location>
        <begin position="250"/>
        <end position="277"/>
    </location>
</feature>
<evidence type="ECO:0000313" key="3">
    <source>
        <dbReference type="Proteomes" id="UP001341840"/>
    </source>
</evidence>
<feature type="coiled-coil region" evidence="1">
    <location>
        <begin position="149"/>
        <end position="176"/>
    </location>
</feature>
<protein>
    <submittedName>
        <fullName evidence="2">Uncharacterized protein</fullName>
    </submittedName>
</protein>
<proteinExistence type="predicted"/>
<organism evidence="2 3">
    <name type="scientific">Stylosanthes scabra</name>
    <dbReference type="NCBI Taxonomy" id="79078"/>
    <lineage>
        <taxon>Eukaryota</taxon>
        <taxon>Viridiplantae</taxon>
        <taxon>Streptophyta</taxon>
        <taxon>Embryophyta</taxon>
        <taxon>Tracheophyta</taxon>
        <taxon>Spermatophyta</taxon>
        <taxon>Magnoliopsida</taxon>
        <taxon>eudicotyledons</taxon>
        <taxon>Gunneridae</taxon>
        <taxon>Pentapetalae</taxon>
        <taxon>rosids</taxon>
        <taxon>fabids</taxon>
        <taxon>Fabales</taxon>
        <taxon>Fabaceae</taxon>
        <taxon>Papilionoideae</taxon>
        <taxon>50 kb inversion clade</taxon>
        <taxon>dalbergioids sensu lato</taxon>
        <taxon>Dalbergieae</taxon>
        <taxon>Pterocarpus clade</taxon>
        <taxon>Stylosanthes</taxon>
    </lineage>
</organism>
<dbReference type="EMBL" id="JASCZI010121184">
    <property type="protein sequence ID" value="MED6160374.1"/>
    <property type="molecule type" value="Genomic_DNA"/>
</dbReference>
<evidence type="ECO:0000313" key="2">
    <source>
        <dbReference type="EMBL" id="MED6160374.1"/>
    </source>
</evidence>
<keyword evidence="1" id="KW-0175">Coiled coil</keyword>
<dbReference type="Proteomes" id="UP001341840">
    <property type="component" value="Unassembled WGS sequence"/>
</dbReference>
<accession>A0ABU6UH50</accession>
<reference evidence="2 3" key="1">
    <citation type="journal article" date="2023" name="Plants (Basel)">
        <title>Bridging the Gap: Combining Genomics and Transcriptomics Approaches to Understand Stylosanthes scabra, an Orphan Legume from the Brazilian Caatinga.</title>
        <authorList>
            <person name="Ferreira-Neto J.R.C."/>
            <person name="da Silva M.D."/>
            <person name="Binneck E."/>
            <person name="de Melo N.F."/>
            <person name="da Silva R.H."/>
            <person name="de Melo A.L.T.M."/>
            <person name="Pandolfi V."/>
            <person name="Bustamante F.O."/>
            <person name="Brasileiro-Vidal A.C."/>
            <person name="Benko-Iseppon A.M."/>
        </authorList>
    </citation>
    <scope>NUCLEOTIDE SEQUENCE [LARGE SCALE GENOMIC DNA]</scope>
    <source>
        <tissue evidence="2">Leaves</tissue>
    </source>
</reference>